<organism evidence="2 3">
    <name type="scientific">Neobacillus niacini</name>
    <dbReference type="NCBI Taxonomy" id="86668"/>
    <lineage>
        <taxon>Bacteria</taxon>
        <taxon>Bacillati</taxon>
        <taxon>Bacillota</taxon>
        <taxon>Bacilli</taxon>
        <taxon>Bacillales</taxon>
        <taxon>Bacillaceae</taxon>
        <taxon>Neobacillus</taxon>
    </lineage>
</organism>
<gene>
    <name evidence="2" type="ORF">F4694_005751</name>
</gene>
<proteinExistence type="predicted"/>
<dbReference type="PROSITE" id="PS51257">
    <property type="entry name" value="PROKAR_LIPOPROTEIN"/>
    <property type="match status" value="1"/>
</dbReference>
<keyword evidence="1" id="KW-0812">Transmembrane</keyword>
<feature type="transmembrane region" description="Helical" evidence="1">
    <location>
        <begin position="7"/>
        <end position="24"/>
    </location>
</feature>
<sequence length="85" mass="10151">MSKKKFYLIGFLITIACAFIPYPYGEKLESQQSTGFPAQVFDFYTIDKFQFGFQLLGFIFNFFFFYFFFFLLVKLSSKFFGKKNL</sequence>
<comment type="caution">
    <text evidence="2">The sequence shown here is derived from an EMBL/GenBank/DDBJ whole genome shotgun (WGS) entry which is preliminary data.</text>
</comment>
<dbReference type="EMBL" id="JACCBX010000017">
    <property type="protein sequence ID" value="NYE08894.1"/>
    <property type="molecule type" value="Genomic_DNA"/>
</dbReference>
<dbReference type="Proteomes" id="UP000548423">
    <property type="component" value="Unassembled WGS sequence"/>
</dbReference>
<reference evidence="3" key="1">
    <citation type="submission" date="2020-07" db="EMBL/GenBank/DDBJ databases">
        <authorList>
            <person name="Partida-Martinez L."/>
            <person name="Huntemann M."/>
            <person name="Clum A."/>
            <person name="Wang J."/>
            <person name="Palaniappan K."/>
            <person name="Ritter S."/>
            <person name="Chen I.-M."/>
            <person name="Stamatis D."/>
            <person name="Reddy T."/>
            <person name="O'Malley R."/>
            <person name="Daum C."/>
            <person name="Shapiro N."/>
            <person name="Ivanova N."/>
            <person name="Kyrpides N."/>
            <person name="Woyke T."/>
        </authorList>
    </citation>
    <scope>NUCLEOTIDE SEQUENCE [LARGE SCALE GENOMIC DNA]</scope>
    <source>
        <strain evidence="3">AT2.8</strain>
    </source>
</reference>
<evidence type="ECO:0000313" key="2">
    <source>
        <dbReference type="EMBL" id="NYE08894.1"/>
    </source>
</evidence>
<keyword evidence="1" id="KW-1133">Transmembrane helix</keyword>
<dbReference type="AlphaFoldDB" id="A0A852TPN7"/>
<evidence type="ECO:0000313" key="3">
    <source>
        <dbReference type="Proteomes" id="UP000548423"/>
    </source>
</evidence>
<evidence type="ECO:0000256" key="1">
    <source>
        <dbReference type="SAM" id="Phobius"/>
    </source>
</evidence>
<feature type="transmembrane region" description="Helical" evidence="1">
    <location>
        <begin position="51"/>
        <end position="73"/>
    </location>
</feature>
<reference evidence="3" key="2">
    <citation type="submission" date="2020-08" db="EMBL/GenBank/DDBJ databases">
        <title>The Agave Microbiome: Exploring the role of microbial communities in plant adaptations to desert environments.</title>
        <authorList>
            <person name="Partida-Martinez L.P."/>
        </authorList>
    </citation>
    <scope>NUCLEOTIDE SEQUENCE [LARGE SCALE GENOMIC DNA]</scope>
    <source>
        <strain evidence="3">AT2.8</strain>
    </source>
</reference>
<protein>
    <submittedName>
        <fullName evidence="2">Uncharacterized protein</fullName>
    </submittedName>
</protein>
<name>A0A852TPN7_9BACI</name>
<accession>A0A852TPN7</accession>
<keyword evidence="1" id="KW-0472">Membrane</keyword>